<dbReference type="InterPro" id="IPR023393">
    <property type="entry name" value="START-like_dom_sf"/>
</dbReference>
<dbReference type="Gene3D" id="3.30.530.20">
    <property type="match status" value="1"/>
</dbReference>
<evidence type="ECO:0000313" key="2">
    <source>
        <dbReference type="Proteomes" id="UP000439752"/>
    </source>
</evidence>
<dbReference type="SUPFAM" id="SSF55961">
    <property type="entry name" value="Bet v1-like"/>
    <property type="match status" value="1"/>
</dbReference>
<name>A0A653IFT2_9BACL</name>
<keyword evidence="2" id="KW-1185">Reference proteome</keyword>
<evidence type="ECO:0008006" key="3">
    <source>
        <dbReference type="Google" id="ProtNLM"/>
    </source>
</evidence>
<reference evidence="1 2" key="1">
    <citation type="submission" date="2019-10" db="EMBL/GenBank/DDBJ databases">
        <authorList>
            <person name="Karimi E."/>
        </authorList>
    </citation>
    <scope>NUCLEOTIDE SEQUENCE [LARGE SCALE GENOMIC DNA]</scope>
    <source>
        <strain evidence="1">Exiguobacterium sp. 9Y</strain>
    </source>
</reference>
<dbReference type="AlphaFoldDB" id="A0A653IFT2"/>
<sequence length="140" mass="16024">MNTFRTETKVTATLEEAWTFLGDAKALTGMTVFPKVKTIGDTRTIAGNTIQLKVGLPPIFVEWESMIPIVGQHAFVDVGVNVPFPFVAWCHLHRVEQRPDGVYMIDELLYKSYFPKMIVDLLILKPMFDQRKRAILDYFS</sequence>
<evidence type="ECO:0000313" key="1">
    <source>
        <dbReference type="EMBL" id="VWX38135.1"/>
    </source>
</evidence>
<dbReference type="Proteomes" id="UP000439752">
    <property type="component" value="Unassembled WGS sequence"/>
</dbReference>
<accession>A0A653IFT2</accession>
<dbReference type="EMBL" id="CABWKQ010000031">
    <property type="protein sequence ID" value="VWX38135.1"/>
    <property type="molecule type" value="Genomic_DNA"/>
</dbReference>
<dbReference type="RefSeq" id="WP_159173886.1">
    <property type="nucleotide sequence ID" value="NZ_LR732312.1"/>
</dbReference>
<proteinExistence type="predicted"/>
<organism evidence="1 2">
    <name type="scientific">Exiguobacterium oxidotolerans</name>
    <dbReference type="NCBI Taxonomy" id="223958"/>
    <lineage>
        <taxon>Bacteria</taxon>
        <taxon>Bacillati</taxon>
        <taxon>Bacillota</taxon>
        <taxon>Bacilli</taxon>
        <taxon>Bacillales</taxon>
        <taxon>Bacillales Family XII. Incertae Sedis</taxon>
        <taxon>Exiguobacterium</taxon>
    </lineage>
</organism>
<gene>
    <name evidence="1" type="ORF">EXIGUO9Y_370007</name>
</gene>
<protein>
    <recommendedName>
        <fullName evidence="3">SRPBCC family protein</fullName>
    </recommendedName>
</protein>